<organism evidence="2 3">
    <name type="scientific">Kineococcus radiotolerans (strain ATCC BAA-149 / DSM 14245 / SRS30216)</name>
    <dbReference type="NCBI Taxonomy" id="266940"/>
    <lineage>
        <taxon>Bacteria</taxon>
        <taxon>Bacillati</taxon>
        <taxon>Actinomycetota</taxon>
        <taxon>Actinomycetes</taxon>
        <taxon>Kineosporiales</taxon>
        <taxon>Kineosporiaceae</taxon>
        <taxon>Kineococcus</taxon>
    </lineage>
</organism>
<gene>
    <name evidence="2" type="ordered locus">Krad_2469</name>
</gene>
<accession>A6WAV6</accession>
<reference evidence="3" key="1">
    <citation type="journal article" date="2008" name="PLoS ONE">
        <title>Survival in nuclear waste, extreme resistance, and potential applications gleaned from the genome sequence of Kineococcus radiotolerans SRS30216.</title>
        <authorList>
            <person name="Bagwell C.E."/>
            <person name="Bhat S."/>
            <person name="Hawkins G.M."/>
            <person name="Smith B.W."/>
            <person name="Biswas T."/>
            <person name="Hoover T.R."/>
            <person name="Saunders E."/>
            <person name="Han C.S."/>
            <person name="Tsodikov O.V."/>
            <person name="Shimkets L.J."/>
        </authorList>
    </citation>
    <scope>NUCLEOTIDE SEQUENCE [LARGE SCALE GENOMIC DNA]</scope>
    <source>
        <strain evidence="3">ATCC BAA-149 / DSM 14245 / SRS30216</strain>
    </source>
</reference>
<evidence type="ECO:0000256" key="1">
    <source>
        <dbReference type="SAM" id="MobiDB-lite"/>
    </source>
</evidence>
<proteinExistence type="predicted"/>
<protein>
    <submittedName>
        <fullName evidence="2">Uncharacterized protein</fullName>
    </submittedName>
</protein>
<evidence type="ECO:0000313" key="3">
    <source>
        <dbReference type="Proteomes" id="UP000001116"/>
    </source>
</evidence>
<evidence type="ECO:0000313" key="2">
    <source>
        <dbReference type="EMBL" id="ABS03945.1"/>
    </source>
</evidence>
<dbReference type="HOGENOM" id="CLU_1803613_0_0_11"/>
<sequence length="143" mass="15605">MTSLLAAPGHSTGSQHSDLYGHQGQPHHEEHRPRYSHHTTTLLPPRQHQVRAHHEDDAAPHHVTCGACLHEQHDREEHEHGADAGHEAEAPLLVGGCLLGLLGAHLLMLADFDRGDHDLPVIPRYGRPLMASGGVVTLMSKES</sequence>
<dbReference type="STRING" id="266940.Krad_2469"/>
<keyword evidence="3" id="KW-1185">Reference proteome</keyword>
<dbReference type="AlphaFoldDB" id="A6WAV6"/>
<name>A6WAV6_KINRD</name>
<feature type="region of interest" description="Disordered" evidence="1">
    <location>
        <begin position="1"/>
        <end position="40"/>
    </location>
</feature>
<dbReference type="KEGG" id="kra:Krad_2469"/>
<dbReference type="EMBL" id="CP000750">
    <property type="protein sequence ID" value="ABS03945.1"/>
    <property type="molecule type" value="Genomic_DNA"/>
</dbReference>
<dbReference type="Proteomes" id="UP000001116">
    <property type="component" value="Chromosome"/>
</dbReference>